<organism evidence="3 4">
    <name type="scientific">Portunus trituberculatus</name>
    <name type="common">Swimming crab</name>
    <name type="synonym">Neptunus trituberculatus</name>
    <dbReference type="NCBI Taxonomy" id="210409"/>
    <lineage>
        <taxon>Eukaryota</taxon>
        <taxon>Metazoa</taxon>
        <taxon>Ecdysozoa</taxon>
        <taxon>Arthropoda</taxon>
        <taxon>Crustacea</taxon>
        <taxon>Multicrustacea</taxon>
        <taxon>Malacostraca</taxon>
        <taxon>Eumalacostraca</taxon>
        <taxon>Eucarida</taxon>
        <taxon>Decapoda</taxon>
        <taxon>Pleocyemata</taxon>
        <taxon>Brachyura</taxon>
        <taxon>Eubrachyura</taxon>
        <taxon>Portunoidea</taxon>
        <taxon>Portunidae</taxon>
        <taxon>Portuninae</taxon>
        <taxon>Portunus</taxon>
    </lineage>
</organism>
<reference evidence="3 4" key="1">
    <citation type="submission" date="2019-05" db="EMBL/GenBank/DDBJ databases">
        <title>Another draft genome of Portunus trituberculatus and its Hox gene families provides insights of decapod evolution.</title>
        <authorList>
            <person name="Jeong J.-H."/>
            <person name="Song I."/>
            <person name="Kim S."/>
            <person name="Choi T."/>
            <person name="Kim D."/>
            <person name="Ryu S."/>
            <person name="Kim W."/>
        </authorList>
    </citation>
    <scope>NUCLEOTIDE SEQUENCE [LARGE SCALE GENOMIC DNA]</scope>
    <source>
        <tissue evidence="3">Muscle</tissue>
    </source>
</reference>
<proteinExistence type="predicted"/>
<evidence type="ECO:0000256" key="1">
    <source>
        <dbReference type="SAM" id="Phobius"/>
    </source>
</evidence>
<feature type="transmembrane region" description="Helical" evidence="1">
    <location>
        <begin position="97"/>
        <end position="123"/>
    </location>
</feature>
<comment type="caution">
    <text evidence="3">The sequence shown here is derived from an EMBL/GenBank/DDBJ whole genome shotgun (WGS) entry which is preliminary data.</text>
</comment>
<dbReference type="Pfam" id="PF24384">
    <property type="entry name" value="Ig_TMM62"/>
    <property type="match status" value="1"/>
</dbReference>
<feature type="domain" description="TMEM62 Ig-like" evidence="2">
    <location>
        <begin position="7"/>
        <end position="87"/>
    </location>
</feature>
<evidence type="ECO:0000313" key="4">
    <source>
        <dbReference type="Proteomes" id="UP000324222"/>
    </source>
</evidence>
<keyword evidence="1 3" id="KW-0812">Transmembrane</keyword>
<dbReference type="Proteomes" id="UP000324222">
    <property type="component" value="Unassembled WGS sequence"/>
</dbReference>
<keyword evidence="1" id="KW-1133">Transmembrane helix</keyword>
<dbReference type="InterPro" id="IPR056229">
    <property type="entry name" value="Ig_TMM62"/>
</dbReference>
<name>A0A5B7K603_PORTR</name>
<keyword evidence="1" id="KW-0472">Membrane</keyword>
<evidence type="ECO:0000313" key="3">
    <source>
        <dbReference type="EMBL" id="MPD02296.1"/>
    </source>
</evidence>
<evidence type="ECO:0000259" key="2">
    <source>
        <dbReference type="Pfam" id="PF24384"/>
    </source>
</evidence>
<gene>
    <name evidence="3" type="primary">Tmem62_4</name>
    <name evidence="3" type="ORF">E2C01_097872</name>
</gene>
<dbReference type="AlphaFoldDB" id="A0A5B7K603"/>
<sequence length="124" mass="14430">MTYERKRHQTKEGERVLVWSLSSIVEARVRIGKGPWLTLTQVKEGPLFITSWNPQKYLAELHTLTVYARDSSGREQTIEQPFSLDGSQPSFRFWPRALLMSNVSMFVSLYIDTYFIIIIANFIV</sequence>
<accession>A0A5B7K603</accession>
<keyword evidence="4" id="KW-1185">Reference proteome</keyword>
<protein>
    <submittedName>
        <fullName evidence="3">Transmembrane protein 62</fullName>
    </submittedName>
</protein>
<dbReference type="OrthoDB" id="27234at2759"/>
<dbReference type="EMBL" id="VSRR010130774">
    <property type="protein sequence ID" value="MPD02296.1"/>
    <property type="molecule type" value="Genomic_DNA"/>
</dbReference>